<keyword evidence="6" id="KW-0597">Phosphoprotein</keyword>
<dbReference type="InterPro" id="IPR025943">
    <property type="entry name" value="Sigma_54_int_dom_ATP-bd_2"/>
</dbReference>
<dbReference type="SMART" id="SM00382">
    <property type="entry name" value="AAA"/>
    <property type="match status" value="1"/>
</dbReference>
<dbReference type="PROSITE" id="PS00688">
    <property type="entry name" value="SIGMA54_INTERACT_3"/>
    <property type="match status" value="1"/>
</dbReference>
<name>A0ABX7ID35_9BACT</name>
<protein>
    <submittedName>
        <fullName evidence="11">Sigma-54-dependent Fis family transcriptional regulator</fullName>
    </submittedName>
</protein>
<dbReference type="InterPro" id="IPR025944">
    <property type="entry name" value="Sigma_54_int_dom_CS"/>
</dbReference>
<keyword evidence="4" id="KW-0238">DNA-binding</keyword>
<dbReference type="Pfam" id="PF02954">
    <property type="entry name" value="HTH_8"/>
    <property type="match status" value="1"/>
</dbReference>
<evidence type="ECO:0000313" key="11">
    <source>
        <dbReference type="EMBL" id="QRR03372.1"/>
    </source>
</evidence>
<dbReference type="InterPro" id="IPR058031">
    <property type="entry name" value="AAA_lid_NorR"/>
</dbReference>
<evidence type="ECO:0000256" key="8">
    <source>
        <dbReference type="SAM" id="MobiDB-lite"/>
    </source>
</evidence>
<dbReference type="CDD" id="cd00009">
    <property type="entry name" value="AAA"/>
    <property type="match status" value="1"/>
</dbReference>
<dbReference type="InterPro" id="IPR002078">
    <property type="entry name" value="Sigma_54_int"/>
</dbReference>
<dbReference type="InterPro" id="IPR027417">
    <property type="entry name" value="P-loop_NTPase"/>
</dbReference>
<evidence type="ECO:0000256" key="7">
    <source>
        <dbReference type="SAM" id="Coils"/>
    </source>
</evidence>
<evidence type="ECO:0000259" key="10">
    <source>
        <dbReference type="PROSITE" id="PS50110"/>
    </source>
</evidence>
<dbReference type="Proteomes" id="UP000612680">
    <property type="component" value="Chromosome"/>
</dbReference>
<dbReference type="PRINTS" id="PR01590">
    <property type="entry name" value="HTHFIS"/>
</dbReference>
<feature type="domain" description="Response regulatory" evidence="10">
    <location>
        <begin position="3"/>
        <end position="121"/>
    </location>
</feature>
<feature type="modified residue" description="4-aspartylphosphate" evidence="6">
    <location>
        <position position="56"/>
    </location>
</feature>
<keyword evidence="5" id="KW-0804">Transcription</keyword>
<dbReference type="InterPro" id="IPR009057">
    <property type="entry name" value="Homeodomain-like_sf"/>
</dbReference>
<accession>A0ABX7ID35</accession>
<dbReference type="InterPro" id="IPR001789">
    <property type="entry name" value="Sig_transdc_resp-reg_receiver"/>
</dbReference>
<dbReference type="SUPFAM" id="SSF46689">
    <property type="entry name" value="Homeodomain-like"/>
    <property type="match status" value="1"/>
</dbReference>
<dbReference type="PROSITE" id="PS00675">
    <property type="entry name" value="SIGMA54_INTERACT_1"/>
    <property type="match status" value="1"/>
</dbReference>
<evidence type="ECO:0000256" key="3">
    <source>
        <dbReference type="ARBA" id="ARBA00023015"/>
    </source>
</evidence>
<dbReference type="Gene3D" id="3.40.50.2300">
    <property type="match status" value="1"/>
</dbReference>
<dbReference type="Pfam" id="PF25601">
    <property type="entry name" value="AAA_lid_14"/>
    <property type="match status" value="1"/>
</dbReference>
<dbReference type="Pfam" id="PF00072">
    <property type="entry name" value="Response_reg"/>
    <property type="match status" value="1"/>
</dbReference>
<evidence type="ECO:0000256" key="5">
    <source>
        <dbReference type="ARBA" id="ARBA00023163"/>
    </source>
</evidence>
<evidence type="ECO:0000256" key="4">
    <source>
        <dbReference type="ARBA" id="ARBA00023125"/>
    </source>
</evidence>
<gene>
    <name evidence="11" type="ORF">HWI92_21875</name>
</gene>
<evidence type="ECO:0000313" key="12">
    <source>
        <dbReference type="Proteomes" id="UP000612680"/>
    </source>
</evidence>
<keyword evidence="7" id="KW-0175">Coiled coil</keyword>
<dbReference type="SUPFAM" id="SSF52172">
    <property type="entry name" value="CheY-like"/>
    <property type="match status" value="1"/>
</dbReference>
<dbReference type="Gene3D" id="1.10.8.60">
    <property type="match status" value="1"/>
</dbReference>
<keyword evidence="12" id="KW-1185">Reference proteome</keyword>
<feature type="domain" description="Sigma-54 factor interaction" evidence="9">
    <location>
        <begin position="153"/>
        <end position="382"/>
    </location>
</feature>
<dbReference type="Pfam" id="PF00158">
    <property type="entry name" value="Sigma54_activat"/>
    <property type="match status" value="1"/>
</dbReference>
<dbReference type="EMBL" id="CP056775">
    <property type="protein sequence ID" value="QRR03372.1"/>
    <property type="molecule type" value="Genomic_DNA"/>
</dbReference>
<dbReference type="PROSITE" id="PS00676">
    <property type="entry name" value="SIGMA54_INTERACT_2"/>
    <property type="match status" value="1"/>
</dbReference>
<evidence type="ECO:0000256" key="6">
    <source>
        <dbReference type="PROSITE-ProRule" id="PRU00169"/>
    </source>
</evidence>
<dbReference type="Gene3D" id="1.10.10.60">
    <property type="entry name" value="Homeodomain-like"/>
    <property type="match status" value="1"/>
</dbReference>
<dbReference type="SMART" id="SM00448">
    <property type="entry name" value="REC"/>
    <property type="match status" value="1"/>
</dbReference>
<dbReference type="InterPro" id="IPR011006">
    <property type="entry name" value="CheY-like_superfamily"/>
</dbReference>
<keyword evidence="3" id="KW-0805">Transcription regulation</keyword>
<feature type="compositionally biased region" description="Basic and acidic residues" evidence="8">
    <location>
        <begin position="125"/>
        <end position="134"/>
    </location>
</feature>
<evidence type="ECO:0000259" key="9">
    <source>
        <dbReference type="PROSITE" id="PS50045"/>
    </source>
</evidence>
<organism evidence="11 12">
    <name type="scientific">Dyadobacter sandarakinus</name>
    <dbReference type="NCBI Taxonomy" id="2747268"/>
    <lineage>
        <taxon>Bacteria</taxon>
        <taxon>Pseudomonadati</taxon>
        <taxon>Bacteroidota</taxon>
        <taxon>Cytophagia</taxon>
        <taxon>Cytophagales</taxon>
        <taxon>Spirosomataceae</taxon>
        <taxon>Dyadobacter</taxon>
    </lineage>
</organism>
<feature type="coiled-coil region" evidence="7">
    <location>
        <begin position="336"/>
        <end position="363"/>
    </location>
</feature>
<keyword evidence="2" id="KW-0067">ATP-binding</keyword>
<dbReference type="InterPro" id="IPR025662">
    <property type="entry name" value="Sigma_54_int_dom_ATP-bd_1"/>
</dbReference>
<sequence>MANLLLVEDDNTFSKLLTNFLGKHGHQVKACSSIREAREVLAKNDTDGPFEVLMLDYRLPDGNSLDFLKTLRSEGNRTAAFIMTSFHDIRTAVSAMQTGAFDYITKPVNPEELLMVLREALNKSSEQHDADTKASPKSKTGSKSDKSQNLEYIEGKSKLSKQLYEYVRLVAPTDMSVIIQGESGTGKEHVAKSIHRLSKRANGPFVAIDCGSLSKELAASELFGHKKGAFTGALQDKIGQFEAADGGTLFLDEIGNLGYDVQIKLLRALQERIIVPIGSTQQVKVDVRLIAATNEDLITSSANGDFREDLYHRLNEFKIEVPPLRRRGEDLSIFIQHFVNKANEELDRNVKELSREVLEIFNRYDWPGNLRELNNVIKRLVLLSKEEVATIHALPAEMITVMEEQQKPSGSDLKALQETHEKEMIEKVLQEVRYNKSKAAKLLNIDRKTLYYKIEKYHIE</sequence>
<feature type="region of interest" description="Disordered" evidence="8">
    <location>
        <begin position="124"/>
        <end position="149"/>
    </location>
</feature>
<evidence type="ECO:0000256" key="2">
    <source>
        <dbReference type="ARBA" id="ARBA00022840"/>
    </source>
</evidence>
<dbReference type="RefSeq" id="WP_204659256.1">
    <property type="nucleotide sequence ID" value="NZ_CP056775.1"/>
</dbReference>
<keyword evidence="1" id="KW-0547">Nucleotide-binding</keyword>
<evidence type="ECO:0000256" key="1">
    <source>
        <dbReference type="ARBA" id="ARBA00022741"/>
    </source>
</evidence>
<proteinExistence type="predicted"/>
<dbReference type="Gene3D" id="3.40.50.300">
    <property type="entry name" value="P-loop containing nucleotide triphosphate hydrolases"/>
    <property type="match status" value="1"/>
</dbReference>
<dbReference type="PROSITE" id="PS50110">
    <property type="entry name" value="RESPONSE_REGULATORY"/>
    <property type="match status" value="1"/>
</dbReference>
<dbReference type="InterPro" id="IPR002197">
    <property type="entry name" value="HTH_Fis"/>
</dbReference>
<dbReference type="PROSITE" id="PS50045">
    <property type="entry name" value="SIGMA54_INTERACT_4"/>
    <property type="match status" value="1"/>
</dbReference>
<dbReference type="InterPro" id="IPR003593">
    <property type="entry name" value="AAA+_ATPase"/>
</dbReference>
<dbReference type="PANTHER" id="PTHR32071">
    <property type="entry name" value="TRANSCRIPTIONAL REGULATORY PROTEIN"/>
    <property type="match status" value="1"/>
</dbReference>
<dbReference type="SUPFAM" id="SSF52540">
    <property type="entry name" value="P-loop containing nucleoside triphosphate hydrolases"/>
    <property type="match status" value="1"/>
</dbReference>
<reference evidence="11 12" key="1">
    <citation type="submission" date="2020-06" db="EMBL/GenBank/DDBJ databases">
        <title>Dyadobacter sandarakinus sp. nov., isolated from the soil of the Arctic Yellow River Station.</title>
        <authorList>
            <person name="Zhang Y."/>
            <person name="Peng F."/>
        </authorList>
    </citation>
    <scope>NUCLEOTIDE SEQUENCE [LARGE SCALE GENOMIC DNA]</scope>
    <source>
        <strain evidence="11 12">Q3-56</strain>
    </source>
</reference>
<dbReference type="PANTHER" id="PTHR32071:SF81">
    <property type="entry name" value="PROPIONATE CATABOLISM OPERON REGULATORY PROTEIN"/>
    <property type="match status" value="1"/>
</dbReference>